<proteinExistence type="predicted"/>
<sequence>MSGAKKSTWIGGTVFIGLVMAVAAWFLAISPTLAAAAELRTEAQQTREQNDLLDLRVKKLAADFAKLPEYRAQLDALRTQIPVEANLAAYIRELDAIAVAHSVTLIGVSPSTAQAVVVAPPAAAPAAETPAGEVPAEGSTEATGATDGTGATPAPEQAAGAPAGFAAIPFSITALGTYDNVIAFLSDIQNATPRLFLVTGLVGTAQDQADAGAGRPATAPGDLELIISGQTYVLPDALAVPPTEEAAPPALPGAVPGKNPLLPIPGQ</sequence>
<evidence type="ECO:0000256" key="1">
    <source>
        <dbReference type="SAM" id="MobiDB-lite"/>
    </source>
</evidence>
<dbReference type="RefSeq" id="WP_168677143.1">
    <property type="nucleotide sequence ID" value="NZ_JAAXOY010000022.1"/>
</dbReference>
<accession>A0ABX1JVS7</accession>
<feature type="region of interest" description="Disordered" evidence="1">
    <location>
        <begin position="127"/>
        <end position="158"/>
    </location>
</feature>
<reference evidence="2 3" key="1">
    <citation type="submission" date="2020-04" db="EMBL/GenBank/DDBJ databases">
        <title>MicrobeNet Type strains.</title>
        <authorList>
            <person name="Nicholson A.C."/>
        </authorList>
    </citation>
    <scope>NUCLEOTIDE SEQUENCE [LARGE SCALE GENOMIC DNA]</scope>
    <source>
        <strain evidence="2 3">ATCC BAA-787</strain>
    </source>
</reference>
<name>A0ABX1JVS7_9CELL</name>
<evidence type="ECO:0000313" key="2">
    <source>
        <dbReference type="EMBL" id="NKY38394.1"/>
    </source>
</evidence>
<protein>
    <recommendedName>
        <fullName evidence="4">Pilus assembly protein PilO</fullName>
    </recommendedName>
</protein>
<keyword evidence="3" id="KW-1185">Reference proteome</keyword>
<evidence type="ECO:0008006" key="4">
    <source>
        <dbReference type="Google" id="ProtNLM"/>
    </source>
</evidence>
<dbReference type="InterPro" id="IPR014717">
    <property type="entry name" value="Transl_elong_EF1B/ribsomal_bS6"/>
</dbReference>
<organism evidence="2 3">
    <name type="scientific">Cellulomonas septica</name>
    <dbReference type="NCBI Taxonomy" id="285080"/>
    <lineage>
        <taxon>Bacteria</taxon>
        <taxon>Bacillati</taxon>
        <taxon>Actinomycetota</taxon>
        <taxon>Actinomycetes</taxon>
        <taxon>Micrococcales</taxon>
        <taxon>Cellulomonadaceae</taxon>
        <taxon>Cellulomonas</taxon>
    </lineage>
</organism>
<gene>
    <name evidence="2" type="ORF">HGA02_02305</name>
</gene>
<dbReference type="Proteomes" id="UP000777774">
    <property type="component" value="Unassembled WGS sequence"/>
</dbReference>
<comment type="caution">
    <text evidence="2">The sequence shown here is derived from an EMBL/GenBank/DDBJ whole genome shotgun (WGS) entry which is preliminary data.</text>
</comment>
<dbReference type="Gene3D" id="3.30.70.60">
    <property type="match status" value="1"/>
</dbReference>
<feature type="compositionally biased region" description="Low complexity" evidence="1">
    <location>
        <begin position="242"/>
        <end position="257"/>
    </location>
</feature>
<evidence type="ECO:0000313" key="3">
    <source>
        <dbReference type="Proteomes" id="UP000777774"/>
    </source>
</evidence>
<dbReference type="EMBL" id="JAAXOY010000022">
    <property type="protein sequence ID" value="NKY38394.1"/>
    <property type="molecule type" value="Genomic_DNA"/>
</dbReference>
<feature type="region of interest" description="Disordered" evidence="1">
    <location>
        <begin position="242"/>
        <end position="267"/>
    </location>
</feature>